<comment type="subunit">
    <text evidence="5">The 26S proteasome consists of a 20S proteasome core and two 19S regulatory subunits. The 20S proteasome core is composed of 28 subunits that are arranged in four stacked rings, resulting in a barrel-shaped structure. The two end rings are each formed by seven alpha subunits, and the two central rings are each formed by seven beta subunits. The catalytic chamber with the active sites is on the inside of the barrel.</text>
</comment>
<evidence type="ECO:0000256" key="1">
    <source>
        <dbReference type="ARBA" id="ARBA00022670"/>
    </source>
</evidence>
<reference evidence="7" key="1">
    <citation type="submission" date="2016-04" db="EMBL/GenBank/DDBJ databases">
        <authorList>
            <person name="Calderon-Fernandez G.M.Sr."/>
        </authorList>
    </citation>
    <scope>NUCLEOTIDE SEQUENCE</scope>
    <source>
        <strain evidence="7">Int1</strain>
        <tissue evidence="7">Integument</tissue>
    </source>
</reference>
<evidence type="ECO:0000256" key="4">
    <source>
        <dbReference type="ARBA" id="ARBA00023242"/>
    </source>
</evidence>
<dbReference type="Gene3D" id="3.60.20.10">
    <property type="entry name" value="Glutamine Phosphoribosylpyrophosphate, subunit 1, domain 1"/>
    <property type="match status" value="1"/>
</dbReference>
<keyword evidence="1" id="KW-0645">Protease</keyword>
<sequence>MGSGSLAAMSVLESQWHPDMEEEEAKQLVRNAIIAGIFNDLGSGSSCDICVIKKNSIEYIRPYDVANIKGVKQGIYKFRRGATAVLSHRVIPLEIESEEVRRLEQECMDTST</sequence>
<dbReference type="PANTHER" id="PTHR32194:SF4">
    <property type="entry name" value="PROTEASOME SUBUNIT BETA TYPE-7"/>
    <property type="match status" value="1"/>
</dbReference>
<name>A0A161MGY0_TRIIF</name>
<dbReference type="InterPro" id="IPR029055">
    <property type="entry name" value="Ntn_hydrolases_N"/>
</dbReference>
<dbReference type="GO" id="GO:0005839">
    <property type="term" value="C:proteasome core complex"/>
    <property type="evidence" value="ECO:0007669"/>
    <property type="project" value="InterPro"/>
</dbReference>
<dbReference type="Pfam" id="PF00227">
    <property type="entry name" value="Proteasome"/>
    <property type="match status" value="1"/>
</dbReference>
<reference evidence="7" key="2">
    <citation type="journal article" date="2017" name="J. Med. Entomol.">
        <title>Transcriptome Analysis of the Triatoma infestans (Hemiptera: Reduviidae) Integument.</title>
        <authorList>
            <person name="Calderon-Fernandez G.M."/>
            <person name="Moriconi D.E."/>
            <person name="Dulbecco A.B."/>
            <person name="Juarez M.P."/>
        </authorList>
    </citation>
    <scope>NUCLEOTIDE SEQUENCE</scope>
    <source>
        <strain evidence="7">Int1</strain>
        <tissue evidence="7">Integument</tissue>
    </source>
</reference>
<evidence type="ECO:0000313" key="7">
    <source>
        <dbReference type="EMBL" id="JAS00486.1"/>
    </source>
</evidence>
<dbReference type="GO" id="GO:0004298">
    <property type="term" value="F:threonine-type endopeptidase activity"/>
    <property type="evidence" value="ECO:0007669"/>
    <property type="project" value="UniProtKB-KW"/>
</dbReference>
<accession>A0A161MGY0</accession>
<evidence type="ECO:0000256" key="3">
    <source>
        <dbReference type="ARBA" id="ARBA00022801"/>
    </source>
</evidence>
<evidence type="ECO:0000256" key="5">
    <source>
        <dbReference type="ARBA" id="ARBA00026071"/>
    </source>
</evidence>
<dbReference type="EMBL" id="GEMB01002709">
    <property type="protein sequence ID" value="JAS00486.1"/>
    <property type="molecule type" value="Transcribed_RNA"/>
</dbReference>
<dbReference type="InterPro" id="IPR001353">
    <property type="entry name" value="Proteasome_sua/b"/>
</dbReference>
<evidence type="ECO:0000256" key="2">
    <source>
        <dbReference type="ARBA" id="ARBA00022698"/>
    </source>
</evidence>
<keyword evidence="2" id="KW-0888">Threonine protease</keyword>
<dbReference type="InterPro" id="IPR023333">
    <property type="entry name" value="Proteasome_suB-type"/>
</dbReference>
<dbReference type="PANTHER" id="PTHR32194">
    <property type="entry name" value="METALLOPROTEASE TLDD"/>
    <property type="match status" value="1"/>
</dbReference>
<feature type="domain" description="Proteasome beta subunit C-terminal" evidence="6">
    <location>
        <begin position="66"/>
        <end position="100"/>
    </location>
</feature>
<dbReference type="Pfam" id="PF12465">
    <property type="entry name" value="Pr_beta_C"/>
    <property type="match status" value="1"/>
</dbReference>
<dbReference type="GO" id="GO:0051603">
    <property type="term" value="P:proteolysis involved in protein catabolic process"/>
    <property type="evidence" value="ECO:0007669"/>
    <property type="project" value="InterPro"/>
</dbReference>
<keyword evidence="3" id="KW-0378">Hydrolase</keyword>
<keyword evidence="4" id="KW-0539">Nucleus</keyword>
<dbReference type="SUPFAM" id="SSF56235">
    <property type="entry name" value="N-terminal nucleophile aminohydrolases (Ntn hydrolases)"/>
    <property type="match status" value="1"/>
</dbReference>
<evidence type="ECO:0000259" key="6">
    <source>
        <dbReference type="Pfam" id="PF12465"/>
    </source>
</evidence>
<protein>
    <submittedName>
        <fullName evidence="7">Proteasome subunit beta type-7</fullName>
    </submittedName>
</protein>
<proteinExistence type="predicted"/>
<dbReference type="GO" id="GO:0005737">
    <property type="term" value="C:cytoplasm"/>
    <property type="evidence" value="ECO:0007669"/>
    <property type="project" value="TreeGrafter"/>
</dbReference>
<dbReference type="InterPro" id="IPR024689">
    <property type="entry name" value="Proteasome_bsu_C"/>
</dbReference>
<keyword evidence="7" id="KW-0647">Proteasome</keyword>
<dbReference type="AlphaFoldDB" id="A0A161MGY0"/>
<organism evidence="7">
    <name type="scientific">Triatoma infestans</name>
    <name type="common">Assassin bug</name>
    <dbReference type="NCBI Taxonomy" id="30076"/>
    <lineage>
        <taxon>Eukaryota</taxon>
        <taxon>Metazoa</taxon>
        <taxon>Ecdysozoa</taxon>
        <taxon>Arthropoda</taxon>
        <taxon>Hexapoda</taxon>
        <taxon>Insecta</taxon>
        <taxon>Pterygota</taxon>
        <taxon>Neoptera</taxon>
        <taxon>Paraneoptera</taxon>
        <taxon>Hemiptera</taxon>
        <taxon>Heteroptera</taxon>
        <taxon>Panheteroptera</taxon>
        <taxon>Cimicomorpha</taxon>
        <taxon>Reduviidae</taxon>
        <taxon>Triatominae</taxon>
        <taxon>Triatoma</taxon>
    </lineage>
</organism>